<reference evidence="1" key="1">
    <citation type="submission" date="2019-10" db="EMBL/GenBank/DDBJ databases">
        <title>The complete genome of Cyprinid herpesvirus 2, a new strain isolated from Allogynogenetic crucian carp.</title>
        <authorList>
            <person name="Jiang Y."/>
            <person name="Wang H."/>
            <person name="Lu L."/>
        </authorList>
    </citation>
    <scope>NUCLEOTIDE SEQUENCE</scope>
    <source>
        <strain evidence="1">YC-01</strain>
    </source>
</reference>
<protein>
    <submittedName>
        <fullName evidence="1">Protein ORF151</fullName>
    </submittedName>
</protein>
<dbReference type="EMBL" id="MN593216">
    <property type="protein sequence ID" value="QIV66965.1"/>
    <property type="molecule type" value="Genomic_DNA"/>
</dbReference>
<sequence length="113" mass="13370">MEDQIHADFMLSCPSLYRDGGWMYHSNLITHDTTTDAFALYMLARCWDLNDDTRAFFAKTEPHFKTAVRLGRRLMLEYPELVRDVVKPQLYFTLEGTRPRVSYSSFVFIFLFL</sequence>
<name>A0A6H0QYJ2_CYHV2</name>
<proteinExistence type="predicted"/>
<accession>A0A6H0QYJ2</accession>
<organism evidence="1">
    <name type="scientific">Cyprinid herpesvirus 2</name>
    <name type="common">CyHV-2</name>
    <dbReference type="NCBI Taxonomy" id="317878"/>
    <lineage>
        <taxon>Viruses</taxon>
        <taxon>Duplodnaviria</taxon>
        <taxon>Heunggongvirae</taxon>
        <taxon>Peploviricota</taxon>
        <taxon>Herviviricetes</taxon>
        <taxon>Herpesvirales</taxon>
        <taxon>Alloherpesviridae</taxon>
        <taxon>Cyvirus</taxon>
        <taxon>Cyvirus cyprinidallo2</taxon>
    </lineage>
</organism>
<evidence type="ECO:0000313" key="1">
    <source>
        <dbReference type="EMBL" id="QIV66965.1"/>
    </source>
</evidence>